<dbReference type="EMBL" id="JACBZR010000001">
    <property type="protein sequence ID" value="NYI80162.1"/>
    <property type="molecule type" value="Genomic_DNA"/>
</dbReference>
<protein>
    <submittedName>
        <fullName evidence="9">RNA polymerase sigma-70 factor (ECF subfamily)</fullName>
    </submittedName>
</protein>
<sequence length="298" mass="32446">MTDQTDLSEEFEAYRARLLAIATRVLGSTADAQDVVQEAWLRLARQEPGSIENLGGWLTTVVGRLSIDAIRSRTTKGEVSYEEQFRDPIVTPDDADASQSPEDLAIQADALGLALMVVLGSLRPEERLAFVLHDMFAVPFGEIGQIIDKSADAAKMAASRARRKVQGAPRPTSGRHEQRRVVDAFLAAARDGDFDGLLEVLDPDLRWELHGSRDVTVTRGRKDLLRALARGRDSGVTARRVLVGGQPGILAWSPSGAPLTLMACTVENGRMTRVASLTDGARLERLDLPPRDPEESDA</sequence>
<name>A0A7Z0DR59_9ACTN</name>
<comment type="subunit">
    <text evidence="2">Interacts transiently with the RNA polymerase catalytic core formed by RpoA, RpoB, RpoC and RpoZ (2 alpha, 1 beta, 1 beta' and 1 omega subunit) to form the RNA polymerase holoenzyme that can initiate transcription.</text>
</comment>
<dbReference type="SUPFAM" id="SSF54427">
    <property type="entry name" value="NTF2-like"/>
    <property type="match status" value="1"/>
</dbReference>
<evidence type="ECO:0000256" key="4">
    <source>
        <dbReference type="ARBA" id="ARBA00023082"/>
    </source>
</evidence>
<keyword evidence="4" id="KW-0731">Sigma factor</keyword>
<comment type="similarity">
    <text evidence="1">Belongs to the sigma-70 factor family. ECF subfamily.</text>
</comment>
<evidence type="ECO:0000256" key="1">
    <source>
        <dbReference type="ARBA" id="ARBA00010641"/>
    </source>
</evidence>
<dbReference type="GO" id="GO:0003677">
    <property type="term" value="F:DNA binding"/>
    <property type="evidence" value="ECO:0007669"/>
    <property type="project" value="InterPro"/>
</dbReference>
<dbReference type="Gene3D" id="1.10.1740.10">
    <property type="match status" value="1"/>
</dbReference>
<dbReference type="InterPro" id="IPR013249">
    <property type="entry name" value="RNA_pol_sigma70_r4_t2"/>
</dbReference>
<keyword evidence="10" id="KW-1185">Reference proteome</keyword>
<evidence type="ECO:0000256" key="3">
    <source>
        <dbReference type="ARBA" id="ARBA00023015"/>
    </source>
</evidence>
<accession>A0A7Z0DR59</accession>
<dbReference type="InterPro" id="IPR032710">
    <property type="entry name" value="NTF2-like_dom_sf"/>
</dbReference>
<reference evidence="9 10" key="1">
    <citation type="submission" date="2020-07" db="EMBL/GenBank/DDBJ databases">
        <title>Sequencing the genomes of 1000 actinobacteria strains.</title>
        <authorList>
            <person name="Klenk H.-P."/>
        </authorList>
    </citation>
    <scope>NUCLEOTIDE SEQUENCE [LARGE SCALE GENOMIC DNA]</scope>
    <source>
        <strain evidence="9 10">DSM 26487</strain>
    </source>
</reference>
<dbReference type="InterPro" id="IPR007627">
    <property type="entry name" value="RNA_pol_sigma70_r2"/>
</dbReference>
<dbReference type="PANTHER" id="PTHR30173:SF43">
    <property type="entry name" value="ECF RNA POLYMERASE SIGMA FACTOR SIGI-RELATED"/>
    <property type="match status" value="1"/>
</dbReference>
<dbReference type="InterPro" id="IPR013324">
    <property type="entry name" value="RNA_pol_sigma_r3/r4-like"/>
</dbReference>
<dbReference type="InterPro" id="IPR036388">
    <property type="entry name" value="WH-like_DNA-bd_sf"/>
</dbReference>
<organism evidence="9 10">
    <name type="scientific">Nocardioides panzhihuensis</name>
    <dbReference type="NCBI Taxonomy" id="860243"/>
    <lineage>
        <taxon>Bacteria</taxon>
        <taxon>Bacillati</taxon>
        <taxon>Actinomycetota</taxon>
        <taxon>Actinomycetes</taxon>
        <taxon>Propionibacteriales</taxon>
        <taxon>Nocardioidaceae</taxon>
        <taxon>Nocardioides</taxon>
    </lineage>
</organism>
<dbReference type="InterPro" id="IPR014284">
    <property type="entry name" value="RNA_pol_sigma-70_dom"/>
</dbReference>
<feature type="domain" description="RNA polymerase sigma factor 70 region 4 type 2" evidence="8">
    <location>
        <begin position="114"/>
        <end position="164"/>
    </location>
</feature>
<evidence type="ECO:0000259" key="8">
    <source>
        <dbReference type="Pfam" id="PF08281"/>
    </source>
</evidence>
<evidence type="ECO:0000313" key="9">
    <source>
        <dbReference type="EMBL" id="NYI80162.1"/>
    </source>
</evidence>
<dbReference type="Pfam" id="PF04542">
    <property type="entry name" value="Sigma70_r2"/>
    <property type="match status" value="1"/>
</dbReference>
<dbReference type="PANTHER" id="PTHR30173">
    <property type="entry name" value="SIGMA 19 FACTOR"/>
    <property type="match status" value="1"/>
</dbReference>
<dbReference type="GO" id="GO:0016987">
    <property type="term" value="F:sigma factor activity"/>
    <property type="evidence" value="ECO:0007669"/>
    <property type="project" value="UniProtKB-KW"/>
</dbReference>
<dbReference type="SUPFAM" id="SSF88946">
    <property type="entry name" value="Sigma2 domain of RNA polymerase sigma factors"/>
    <property type="match status" value="1"/>
</dbReference>
<dbReference type="AlphaFoldDB" id="A0A7Z0DR59"/>
<dbReference type="Gene3D" id="1.10.10.10">
    <property type="entry name" value="Winged helix-like DNA-binding domain superfamily/Winged helix DNA-binding domain"/>
    <property type="match status" value="1"/>
</dbReference>
<evidence type="ECO:0000256" key="5">
    <source>
        <dbReference type="ARBA" id="ARBA00023163"/>
    </source>
</evidence>
<dbReference type="InterPro" id="IPR013325">
    <property type="entry name" value="RNA_pol_sigma_r2"/>
</dbReference>
<evidence type="ECO:0000259" key="7">
    <source>
        <dbReference type="Pfam" id="PF04542"/>
    </source>
</evidence>
<evidence type="ECO:0000256" key="6">
    <source>
        <dbReference type="SAM" id="MobiDB-lite"/>
    </source>
</evidence>
<proteinExistence type="inferred from homology"/>
<dbReference type="SUPFAM" id="SSF88659">
    <property type="entry name" value="Sigma3 and sigma4 domains of RNA polymerase sigma factors"/>
    <property type="match status" value="1"/>
</dbReference>
<keyword evidence="3" id="KW-0805">Transcription regulation</keyword>
<comment type="caution">
    <text evidence="9">The sequence shown here is derived from an EMBL/GenBank/DDBJ whole genome shotgun (WGS) entry which is preliminary data.</text>
</comment>
<gene>
    <name evidence="9" type="ORF">BJ988_004810</name>
</gene>
<feature type="domain" description="RNA polymerase sigma-70 region 2" evidence="7">
    <location>
        <begin position="11"/>
        <end position="74"/>
    </location>
</feature>
<keyword evidence="5" id="KW-0804">Transcription</keyword>
<evidence type="ECO:0000256" key="2">
    <source>
        <dbReference type="ARBA" id="ARBA00011344"/>
    </source>
</evidence>
<dbReference type="GO" id="GO:0006352">
    <property type="term" value="P:DNA-templated transcription initiation"/>
    <property type="evidence" value="ECO:0007669"/>
    <property type="project" value="InterPro"/>
</dbReference>
<dbReference type="RefSeq" id="WP_179660382.1">
    <property type="nucleotide sequence ID" value="NZ_JACBZR010000001.1"/>
</dbReference>
<evidence type="ECO:0000313" key="10">
    <source>
        <dbReference type="Proteomes" id="UP000564496"/>
    </source>
</evidence>
<dbReference type="Gene3D" id="3.10.450.50">
    <property type="match status" value="1"/>
</dbReference>
<dbReference type="Pfam" id="PF08281">
    <property type="entry name" value="Sigma70_r4_2"/>
    <property type="match status" value="1"/>
</dbReference>
<dbReference type="Proteomes" id="UP000564496">
    <property type="component" value="Unassembled WGS sequence"/>
</dbReference>
<feature type="region of interest" description="Disordered" evidence="6">
    <location>
        <begin position="81"/>
        <end position="100"/>
    </location>
</feature>
<dbReference type="NCBIfam" id="TIGR02937">
    <property type="entry name" value="sigma70-ECF"/>
    <property type="match status" value="1"/>
</dbReference>
<dbReference type="InterPro" id="IPR052704">
    <property type="entry name" value="ECF_Sigma-70_Domain"/>
</dbReference>